<dbReference type="OrthoDB" id="3626236at2"/>
<dbReference type="RefSeq" id="WP_143138873.1">
    <property type="nucleotide sequence ID" value="NZ_FOYL01000009.1"/>
</dbReference>
<dbReference type="EMBL" id="FOYL01000009">
    <property type="protein sequence ID" value="SFR26207.1"/>
    <property type="molecule type" value="Genomic_DNA"/>
</dbReference>
<evidence type="ECO:0000313" key="2">
    <source>
        <dbReference type="EMBL" id="SFR26207.1"/>
    </source>
</evidence>
<name>A0A1I6F8W6_9PSEU</name>
<evidence type="ECO:0000256" key="1">
    <source>
        <dbReference type="SAM" id="Phobius"/>
    </source>
</evidence>
<protein>
    <submittedName>
        <fullName evidence="2">Uncharacterized protein</fullName>
    </submittedName>
</protein>
<keyword evidence="3" id="KW-1185">Reference proteome</keyword>
<dbReference type="STRING" id="84724.SAMN04488564_109301"/>
<keyword evidence="1" id="KW-1133">Transmembrane helix</keyword>
<reference evidence="3" key="1">
    <citation type="submission" date="2016-10" db="EMBL/GenBank/DDBJ databases">
        <authorList>
            <person name="Varghese N."/>
            <person name="Submissions S."/>
        </authorList>
    </citation>
    <scope>NUCLEOTIDE SEQUENCE [LARGE SCALE GENOMIC DNA]</scope>
    <source>
        <strain evidence="3">DSM 44232</strain>
    </source>
</reference>
<dbReference type="Proteomes" id="UP000198583">
    <property type="component" value="Unassembled WGS sequence"/>
</dbReference>
<keyword evidence="1" id="KW-0812">Transmembrane</keyword>
<keyword evidence="1" id="KW-0472">Membrane</keyword>
<feature type="transmembrane region" description="Helical" evidence="1">
    <location>
        <begin position="28"/>
        <end position="45"/>
    </location>
</feature>
<feature type="transmembrane region" description="Helical" evidence="1">
    <location>
        <begin position="51"/>
        <end position="68"/>
    </location>
</feature>
<evidence type="ECO:0000313" key="3">
    <source>
        <dbReference type="Proteomes" id="UP000198583"/>
    </source>
</evidence>
<proteinExistence type="predicted"/>
<accession>A0A1I6F8W6</accession>
<dbReference type="AlphaFoldDB" id="A0A1I6F8W6"/>
<gene>
    <name evidence="2" type="ORF">SAMN04488564_109301</name>
</gene>
<sequence>MVELPAPLAQLAAERGLGPCDHRFRRRVTLFTVLGLVAAAAVVFLLLTLTAAPLIILSLPVLIALLLLHRRRGAGLYLFDGGLVVVSGWTAPRVVTWEEAQDSAVRLNGTYEDFQRAATIIRSRASSRD</sequence>
<organism evidence="2 3">
    <name type="scientific">Lentzea waywayandensis</name>
    <dbReference type="NCBI Taxonomy" id="84724"/>
    <lineage>
        <taxon>Bacteria</taxon>
        <taxon>Bacillati</taxon>
        <taxon>Actinomycetota</taxon>
        <taxon>Actinomycetes</taxon>
        <taxon>Pseudonocardiales</taxon>
        <taxon>Pseudonocardiaceae</taxon>
        <taxon>Lentzea</taxon>
    </lineage>
</organism>